<name>A0A0K2U2K0_LEPSM</name>
<accession>A0A0K2U2K0</accession>
<sequence>MDKRNRCGSDLCSSIQKCSCILISMTYHLRLNIRTC</sequence>
<dbReference type="EMBL" id="HACA01014811">
    <property type="protein sequence ID" value="CDW32172.1"/>
    <property type="molecule type" value="Transcribed_RNA"/>
</dbReference>
<dbReference type="AlphaFoldDB" id="A0A0K2U2K0"/>
<organism evidence="1">
    <name type="scientific">Lepeophtheirus salmonis</name>
    <name type="common">Salmon louse</name>
    <name type="synonym">Caligus salmonis</name>
    <dbReference type="NCBI Taxonomy" id="72036"/>
    <lineage>
        <taxon>Eukaryota</taxon>
        <taxon>Metazoa</taxon>
        <taxon>Ecdysozoa</taxon>
        <taxon>Arthropoda</taxon>
        <taxon>Crustacea</taxon>
        <taxon>Multicrustacea</taxon>
        <taxon>Hexanauplia</taxon>
        <taxon>Copepoda</taxon>
        <taxon>Siphonostomatoida</taxon>
        <taxon>Caligidae</taxon>
        <taxon>Lepeophtheirus</taxon>
    </lineage>
</organism>
<protein>
    <submittedName>
        <fullName evidence="1">Uncharacterized protein</fullName>
    </submittedName>
</protein>
<reference evidence="1" key="1">
    <citation type="submission" date="2014-05" db="EMBL/GenBank/DDBJ databases">
        <authorList>
            <person name="Chronopoulou M."/>
        </authorList>
    </citation>
    <scope>NUCLEOTIDE SEQUENCE</scope>
    <source>
        <tissue evidence="1">Whole organism</tissue>
    </source>
</reference>
<evidence type="ECO:0000313" key="1">
    <source>
        <dbReference type="EMBL" id="CDW32172.1"/>
    </source>
</evidence>
<proteinExistence type="predicted"/>